<keyword evidence="1" id="KW-0540">Nuclease</keyword>
<dbReference type="InterPro" id="IPR013520">
    <property type="entry name" value="Ribonucl_H"/>
</dbReference>
<sequence>MNFIIFDLELNQDFSSSDNFDGKISSFPFEIIQIGAVKLDKDLKTMATFNRFVKPTIYQKISPFIASLTGITTEQLIKEEPFPAVYQSYAEFIGGADSIFCIWGMSDIKEIFNNVKYHHINPELLPKRYLNLQPFMASHFNLPKKTMLRLQHAVELLRIPMTQPFHDAFHDAYYTTQVFKKIYHPSMEPKLYDPSHIRIRPKLQKREIDFDQLIKQFEKMYAREMTAEEQSMISLAYKMGRTTQFLK</sequence>
<evidence type="ECO:0000256" key="2">
    <source>
        <dbReference type="ARBA" id="ARBA00022801"/>
    </source>
</evidence>
<protein>
    <submittedName>
        <fullName evidence="5">Exonuclease domain-containing protein</fullName>
    </submittedName>
</protein>
<comment type="caution">
    <text evidence="5">The sequence shown here is derived from an EMBL/GenBank/DDBJ whole genome shotgun (WGS) entry which is preliminary data.</text>
</comment>
<proteinExistence type="predicted"/>
<dbReference type="SUPFAM" id="SSF53098">
    <property type="entry name" value="Ribonuclease H-like"/>
    <property type="match status" value="1"/>
</dbReference>
<dbReference type="SMART" id="SM00479">
    <property type="entry name" value="EXOIII"/>
    <property type="match status" value="1"/>
</dbReference>
<dbReference type="Proteomes" id="UP001524944">
    <property type="component" value="Unassembled WGS sequence"/>
</dbReference>
<dbReference type="GO" id="GO:0004527">
    <property type="term" value="F:exonuclease activity"/>
    <property type="evidence" value="ECO:0007669"/>
    <property type="project" value="UniProtKB-KW"/>
</dbReference>
<name>A0ABT1Y805_9FIRM</name>
<dbReference type="Gene3D" id="3.30.420.10">
    <property type="entry name" value="Ribonuclease H-like superfamily/Ribonuclease H"/>
    <property type="match status" value="1"/>
</dbReference>
<reference evidence="5 6" key="1">
    <citation type="submission" date="2022-08" db="EMBL/GenBank/DDBJ databases">
        <title>Proteogenomics of the novel Dehalobacterium formicoaceticum strain EZ94 highlights a key role of methyltransferases during anaerobic dichloromethane degradation.</title>
        <authorList>
            <person name="Wasmund K."/>
        </authorList>
    </citation>
    <scope>NUCLEOTIDE SEQUENCE [LARGE SCALE GENOMIC DNA]</scope>
    <source>
        <strain evidence="5 6">EZ94</strain>
    </source>
</reference>
<evidence type="ECO:0000313" key="5">
    <source>
        <dbReference type="EMBL" id="MCR6546220.1"/>
    </source>
</evidence>
<dbReference type="RefSeq" id="WP_257913732.1">
    <property type="nucleotide sequence ID" value="NZ_JANPWE010000006.1"/>
</dbReference>
<keyword evidence="3 5" id="KW-0269">Exonuclease</keyword>
<evidence type="ECO:0000256" key="1">
    <source>
        <dbReference type="ARBA" id="ARBA00022722"/>
    </source>
</evidence>
<dbReference type="InterPro" id="IPR047201">
    <property type="entry name" value="ERI-1_3'hExo-like"/>
</dbReference>
<dbReference type="PANTHER" id="PTHR23044:SF61">
    <property type="entry name" value="3'-5' EXORIBONUCLEASE 1-RELATED"/>
    <property type="match status" value="1"/>
</dbReference>
<accession>A0ABT1Y805</accession>
<dbReference type="PANTHER" id="PTHR23044">
    <property type="entry name" value="3'-5' EXONUCLEASE ERI1-RELATED"/>
    <property type="match status" value="1"/>
</dbReference>
<dbReference type="EMBL" id="JANPWE010000006">
    <property type="protein sequence ID" value="MCR6546220.1"/>
    <property type="molecule type" value="Genomic_DNA"/>
</dbReference>
<keyword evidence="2" id="KW-0378">Hydrolase</keyword>
<feature type="domain" description="Exonuclease" evidence="4">
    <location>
        <begin position="2"/>
        <end position="188"/>
    </location>
</feature>
<dbReference type="CDD" id="cd06133">
    <property type="entry name" value="ERI-1_3'hExo_like"/>
    <property type="match status" value="1"/>
</dbReference>
<dbReference type="InterPro" id="IPR036397">
    <property type="entry name" value="RNaseH_sf"/>
</dbReference>
<keyword evidence="6" id="KW-1185">Reference proteome</keyword>
<dbReference type="InterPro" id="IPR012337">
    <property type="entry name" value="RNaseH-like_sf"/>
</dbReference>
<dbReference type="InterPro" id="IPR051274">
    <property type="entry name" value="3-5_Exoribonuclease"/>
</dbReference>
<evidence type="ECO:0000259" key="4">
    <source>
        <dbReference type="SMART" id="SM00479"/>
    </source>
</evidence>
<dbReference type="Pfam" id="PF00929">
    <property type="entry name" value="RNase_T"/>
    <property type="match status" value="1"/>
</dbReference>
<organism evidence="5 6">
    <name type="scientific">Dehalobacterium formicoaceticum</name>
    <dbReference type="NCBI Taxonomy" id="51515"/>
    <lineage>
        <taxon>Bacteria</taxon>
        <taxon>Bacillati</taxon>
        <taxon>Bacillota</taxon>
        <taxon>Clostridia</taxon>
        <taxon>Eubacteriales</taxon>
        <taxon>Peptococcaceae</taxon>
        <taxon>Dehalobacterium</taxon>
    </lineage>
</organism>
<gene>
    <name evidence="5" type="ORF">NVS47_11980</name>
</gene>
<evidence type="ECO:0000256" key="3">
    <source>
        <dbReference type="ARBA" id="ARBA00022839"/>
    </source>
</evidence>
<evidence type="ECO:0000313" key="6">
    <source>
        <dbReference type="Proteomes" id="UP001524944"/>
    </source>
</evidence>